<dbReference type="AlphaFoldDB" id="A0A0F9I1H0"/>
<proteinExistence type="predicted"/>
<evidence type="ECO:0000313" key="2">
    <source>
        <dbReference type="EMBL" id="KKL81222.1"/>
    </source>
</evidence>
<reference evidence="2" key="1">
    <citation type="journal article" date="2015" name="Nature">
        <title>Complex archaea that bridge the gap between prokaryotes and eukaryotes.</title>
        <authorList>
            <person name="Spang A."/>
            <person name="Saw J.H."/>
            <person name="Jorgensen S.L."/>
            <person name="Zaremba-Niedzwiedzka K."/>
            <person name="Martijn J."/>
            <person name="Lind A.E."/>
            <person name="van Eijk R."/>
            <person name="Schleper C."/>
            <person name="Guy L."/>
            <person name="Ettema T.J."/>
        </authorList>
    </citation>
    <scope>NUCLEOTIDE SEQUENCE</scope>
</reference>
<protein>
    <submittedName>
        <fullName evidence="2">Uncharacterized protein</fullName>
    </submittedName>
</protein>
<sequence length="199" mass="22203">HIQQESVGGVMVAPMNCGTEMYDYIQIDDDRAGWTSGSELPLRVSKIVRRYSPGMYTIELGFGGLDWDIPANFDMKTLIDAVGVGQGAPEFGMPRDPRPEPQPETDIPVDRPWEMPAHHGAPPPTPKWPDPVPTPTANLPGQQITGFLGGRVSKEQSEISLGGVRRRLAREKLERDKVKERAKELANKVWADFMKNLRF</sequence>
<gene>
    <name evidence="2" type="ORF">LCGC14_1996940</name>
</gene>
<comment type="caution">
    <text evidence="2">The sequence shown here is derived from an EMBL/GenBank/DDBJ whole genome shotgun (WGS) entry which is preliminary data.</text>
</comment>
<name>A0A0F9I1H0_9ZZZZ</name>
<dbReference type="EMBL" id="LAZR01022628">
    <property type="protein sequence ID" value="KKL81222.1"/>
    <property type="molecule type" value="Genomic_DNA"/>
</dbReference>
<organism evidence="2">
    <name type="scientific">marine sediment metagenome</name>
    <dbReference type="NCBI Taxonomy" id="412755"/>
    <lineage>
        <taxon>unclassified sequences</taxon>
        <taxon>metagenomes</taxon>
        <taxon>ecological metagenomes</taxon>
    </lineage>
</organism>
<evidence type="ECO:0000256" key="1">
    <source>
        <dbReference type="SAM" id="MobiDB-lite"/>
    </source>
</evidence>
<feature type="non-terminal residue" evidence="2">
    <location>
        <position position="1"/>
    </location>
</feature>
<accession>A0A0F9I1H0</accession>
<feature type="region of interest" description="Disordered" evidence="1">
    <location>
        <begin position="87"/>
        <end position="128"/>
    </location>
</feature>
<feature type="compositionally biased region" description="Basic and acidic residues" evidence="1">
    <location>
        <begin position="108"/>
        <end position="117"/>
    </location>
</feature>